<organism evidence="1 2">
    <name type="scientific">Oxalicibacterium solurbis</name>
    <dbReference type="NCBI Taxonomy" id="69280"/>
    <lineage>
        <taxon>Bacteria</taxon>
        <taxon>Pseudomonadati</taxon>
        <taxon>Pseudomonadota</taxon>
        <taxon>Betaproteobacteria</taxon>
        <taxon>Burkholderiales</taxon>
        <taxon>Oxalobacteraceae</taxon>
        <taxon>Oxalicibacterium</taxon>
    </lineage>
</organism>
<accession>A0A8J3F4L9</accession>
<name>A0A8J3F4L9_9BURK</name>
<dbReference type="Proteomes" id="UP000627205">
    <property type="component" value="Unassembled WGS sequence"/>
</dbReference>
<evidence type="ECO:0000313" key="1">
    <source>
        <dbReference type="EMBL" id="GGI54647.1"/>
    </source>
</evidence>
<protein>
    <submittedName>
        <fullName evidence="1">Uncharacterized protein</fullName>
    </submittedName>
</protein>
<sequence length="57" mass="6251">MSKKKCCKSKKPCKDCPRNKKKKISAIYADAADKSAESCNGRHEGVIAISIRHGEDS</sequence>
<reference evidence="1" key="2">
    <citation type="submission" date="2020-09" db="EMBL/GenBank/DDBJ databases">
        <authorList>
            <person name="Sun Q."/>
            <person name="Sedlacek I."/>
        </authorList>
    </citation>
    <scope>NUCLEOTIDE SEQUENCE</scope>
    <source>
        <strain evidence="1">CCM 7664</strain>
    </source>
</reference>
<dbReference type="AlphaFoldDB" id="A0A8J3F4L9"/>
<evidence type="ECO:0000313" key="2">
    <source>
        <dbReference type="Proteomes" id="UP000627205"/>
    </source>
</evidence>
<reference evidence="1" key="1">
    <citation type="journal article" date="2014" name="Int. J. Syst. Evol. Microbiol.">
        <title>Complete genome sequence of Corynebacterium casei LMG S-19264T (=DSM 44701T), isolated from a smear-ripened cheese.</title>
        <authorList>
            <consortium name="US DOE Joint Genome Institute (JGI-PGF)"/>
            <person name="Walter F."/>
            <person name="Albersmeier A."/>
            <person name="Kalinowski J."/>
            <person name="Ruckert C."/>
        </authorList>
    </citation>
    <scope>NUCLEOTIDE SEQUENCE</scope>
    <source>
        <strain evidence="1">CCM 7664</strain>
    </source>
</reference>
<comment type="caution">
    <text evidence="1">The sequence shown here is derived from an EMBL/GenBank/DDBJ whole genome shotgun (WGS) entry which is preliminary data.</text>
</comment>
<gene>
    <name evidence="1" type="ORF">GCM10011430_18210</name>
</gene>
<dbReference type="EMBL" id="BMDP01000002">
    <property type="protein sequence ID" value="GGI54647.1"/>
    <property type="molecule type" value="Genomic_DNA"/>
</dbReference>
<proteinExistence type="predicted"/>
<dbReference type="RefSeq" id="WP_188420819.1">
    <property type="nucleotide sequence ID" value="NZ_BMDP01000002.1"/>
</dbReference>
<keyword evidence="2" id="KW-1185">Reference proteome</keyword>